<keyword evidence="2" id="KW-1185">Reference proteome</keyword>
<dbReference type="EMBL" id="WHSB02000015">
    <property type="protein sequence ID" value="MCQ4633908.1"/>
    <property type="molecule type" value="Genomic_DNA"/>
</dbReference>
<dbReference type="Proteomes" id="UP000996601">
    <property type="component" value="Unassembled WGS sequence"/>
</dbReference>
<name>A0ABT1RFE5_9HYPH</name>
<evidence type="ECO:0000313" key="1">
    <source>
        <dbReference type="EMBL" id="MCQ4633908.1"/>
    </source>
</evidence>
<dbReference type="InterPro" id="IPR045865">
    <property type="entry name" value="ACT-like_dom_sf"/>
</dbReference>
<proteinExistence type="predicted"/>
<dbReference type="Gene3D" id="3.30.70.260">
    <property type="match status" value="1"/>
</dbReference>
<accession>A0ABT1RFE5</accession>
<organism evidence="1 2">
    <name type="scientific">Shinella lacus</name>
    <dbReference type="NCBI Taxonomy" id="2654216"/>
    <lineage>
        <taxon>Bacteria</taxon>
        <taxon>Pseudomonadati</taxon>
        <taxon>Pseudomonadota</taxon>
        <taxon>Alphaproteobacteria</taxon>
        <taxon>Hyphomicrobiales</taxon>
        <taxon>Rhizobiaceae</taxon>
        <taxon>Shinella</taxon>
    </lineage>
</organism>
<sequence>MKSHVLTVSCQSTRGIVAAITGYLAEKGCYISDSSQFDDL</sequence>
<evidence type="ECO:0000313" key="2">
    <source>
        <dbReference type="Proteomes" id="UP000996601"/>
    </source>
</evidence>
<dbReference type="GO" id="GO:0008864">
    <property type="term" value="F:formyltetrahydrofolate deformylase activity"/>
    <property type="evidence" value="ECO:0007669"/>
    <property type="project" value="UniProtKB-EC"/>
</dbReference>
<comment type="caution">
    <text evidence="1">The sequence shown here is derived from an EMBL/GenBank/DDBJ whole genome shotgun (WGS) entry which is preliminary data.</text>
</comment>
<gene>
    <name evidence="1" type="primary">purU</name>
    <name evidence="1" type="ORF">GB927_028000</name>
</gene>
<keyword evidence="1" id="KW-0378">Hydrolase</keyword>
<dbReference type="CDD" id="cd04875">
    <property type="entry name" value="ACT_F4HF-DF"/>
    <property type="match status" value="1"/>
</dbReference>
<reference evidence="1" key="1">
    <citation type="submission" date="2021-07" db="EMBL/GenBank/DDBJ databases">
        <title>Shinella sp. nov., a novel member of the genus Shinella from water.</title>
        <authorList>
            <person name="Deng Y."/>
        </authorList>
    </citation>
    <scope>NUCLEOTIDE SEQUENCE</scope>
    <source>
        <strain evidence="1">CPCC 100929</strain>
    </source>
</reference>
<feature type="non-terminal residue" evidence="1">
    <location>
        <position position="40"/>
    </location>
</feature>
<protein>
    <submittedName>
        <fullName evidence="1">Formyltetrahydrofolate deformylase</fullName>
        <ecNumber evidence="1">3.5.1.10</ecNumber>
    </submittedName>
</protein>
<dbReference type="InterPro" id="IPR044074">
    <property type="entry name" value="PurU_ACT"/>
</dbReference>
<dbReference type="SUPFAM" id="SSF55021">
    <property type="entry name" value="ACT-like"/>
    <property type="match status" value="1"/>
</dbReference>
<dbReference type="EC" id="3.5.1.10" evidence="1"/>